<evidence type="ECO:0000256" key="1">
    <source>
        <dbReference type="ARBA" id="ARBA00022658"/>
    </source>
</evidence>
<dbReference type="PROSITE" id="PS50057">
    <property type="entry name" value="FERM_3"/>
    <property type="match status" value="1"/>
</dbReference>
<protein>
    <submittedName>
        <fullName evidence="7">Uncharacterized protein</fullName>
    </submittedName>
</protein>
<dbReference type="SMART" id="SM01195">
    <property type="entry name" value="FA"/>
    <property type="match status" value="1"/>
</dbReference>
<dbReference type="FunFam" id="2.30.29.30:FF:000002">
    <property type="entry name" value="Band 4.1-like protein 5 isoform 1"/>
    <property type="match status" value="1"/>
</dbReference>
<organism evidence="7 8">
    <name type="scientific">Xenopus laevis</name>
    <name type="common">African clawed frog</name>
    <dbReference type="NCBI Taxonomy" id="8355"/>
    <lineage>
        <taxon>Eukaryota</taxon>
        <taxon>Metazoa</taxon>
        <taxon>Chordata</taxon>
        <taxon>Craniata</taxon>
        <taxon>Vertebrata</taxon>
        <taxon>Euteleostomi</taxon>
        <taxon>Amphibia</taxon>
        <taxon>Batrachia</taxon>
        <taxon>Anura</taxon>
        <taxon>Pipoidea</taxon>
        <taxon>Pipidae</taxon>
        <taxon>Xenopodinae</taxon>
        <taxon>Xenopus</taxon>
        <taxon>Xenopus</taxon>
    </lineage>
</organism>
<accession>A0A974HK50</accession>
<feature type="region of interest" description="Disordered" evidence="3">
    <location>
        <begin position="301"/>
        <end position="324"/>
    </location>
</feature>
<dbReference type="PANTHER" id="PTHR45858:SF4">
    <property type="entry name" value="FERM, ARHGEF AND PLECKSTRIN DOMAIN-CONTAINING PROTEIN 2"/>
    <property type="match status" value="1"/>
</dbReference>
<dbReference type="InterPro" id="IPR051835">
    <property type="entry name" value="RAC1-GEF"/>
</dbReference>
<dbReference type="PRINTS" id="PR00935">
    <property type="entry name" value="BAND41"/>
</dbReference>
<evidence type="ECO:0000313" key="8">
    <source>
        <dbReference type="Proteomes" id="UP000694892"/>
    </source>
</evidence>
<dbReference type="Pfam" id="PF00373">
    <property type="entry name" value="FERM_M"/>
    <property type="match status" value="1"/>
</dbReference>
<name>A0A974HK50_XENLA</name>
<dbReference type="SUPFAM" id="SSF48065">
    <property type="entry name" value="DBL homology domain (DH-domain)"/>
    <property type="match status" value="1"/>
</dbReference>
<dbReference type="Proteomes" id="UP000694892">
    <property type="component" value="Chromosome 5L"/>
</dbReference>
<evidence type="ECO:0000313" key="7">
    <source>
        <dbReference type="EMBL" id="OCT81004.1"/>
    </source>
</evidence>
<dbReference type="SUPFAM" id="SSF54236">
    <property type="entry name" value="Ubiquitin-like"/>
    <property type="match status" value="1"/>
</dbReference>
<feature type="domain" description="FERM" evidence="6">
    <location>
        <begin position="1"/>
        <end position="263"/>
    </location>
</feature>
<dbReference type="InterPro" id="IPR014847">
    <property type="entry name" value="FA"/>
</dbReference>
<dbReference type="OMA" id="HLTMMEN"/>
<dbReference type="EMBL" id="CM004474">
    <property type="protein sequence ID" value="OCT81004.1"/>
    <property type="molecule type" value="Genomic_DNA"/>
</dbReference>
<feature type="compositionally biased region" description="Basic and acidic residues" evidence="3">
    <location>
        <begin position="362"/>
        <end position="382"/>
    </location>
</feature>
<dbReference type="AlphaFoldDB" id="A0A974HK50"/>
<dbReference type="PROSITE" id="PS50003">
    <property type="entry name" value="PH_DOMAIN"/>
    <property type="match status" value="2"/>
</dbReference>
<dbReference type="SMART" id="SM00295">
    <property type="entry name" value="B41"/>
    <property type="match status" value="1"/>
</dbReference>
<evidence type="ECO:0000259" key="4">
    <source>
        <dbReference type="PROSITE" id="PS50003"/>
    </source>
</evidence>
<dbReference type="InterPro" id="IPR018980">
    <property type="entry name" value="FERM_PH-like_C"/>
</dbReference>
<dbReference type="FunFam" id="2.30.29.30:FF:000046">
    <property type="entry name" value="FERM, RhoGEF and pleckstrin domain-containing protein 1"/>
    <property type="match status" value="1"/>
</dbReference>
<dbReference type="Gene3D" id="3.10.20.90">
    <property type="entry name" value="Phosphatidylinositol 3-kinase Catalytic Subunit, Chain A, domain 1"/>
    <property type="match status" value="1"/>
</dbReference>
<dbReference type="CDD" id="cd01220">
    <property type="entry name" value="PH1_FARP1-like"/>
    <property type="match status" value="1"/>
</dbReference>
<dbReference type="SMART" id="SM00325">
    <property type="entry name" value="RhoGEF"/>
    <property type="match status" value="1"/>
</dbReference>
<dbReference type="Gene3D" id="1.20.900.10">
    <property type="entry name" value="Dbl homology (DH) domain"/>
    <property type="match status" value="1"/>
</dbReference>
<dbReference type="Pfam" id="PF09380">
    <property type="entry name" value="FERM_C"/>
    <property type="match status" value="1"/>
</dbReference>
<dbReference type="CDD" id="cd13235">
    <property type="entry name" value="PH2_FARP1-like"/>
    <property type="match status" value="1"/>
</dbReference>
<feature type="domain" description="PH" evidence="4">
    <location>
        <begin position="689"/>
        <end position="791"/>
    </location>
</feature>
<dbReference type="InterPro" id="IPR011993">
    <property type="entry name" value="PH-like_dom_sf"/>
</dbReference>
<dbReference type="InterPro" id="IPR000299">
    <property type="entry name" value="FERM_domain"/>
</dbReference>
<keyword evidence="1" id="KW-0344">Guanine-nucleotide releasing factor</keyword>
<dbReference type="Gene3D" id="2.30.29.30">
    <property type="entry name" value="Pleckstrin-homology domain (PH domain)/Phosphotyrosine-binding domain (PTB)"/>
    <property type="match status" value="3"/>
</dbReference>
<feature type="non-terminal residue" evidence="7">
    <location>
        <position position="1"/>
    </location>
</feature>
<dbReference type="InterPro" id="IPR018979">
    <property type="entry name" value="FERM_N"/>
</dbReference>
<feature type="region of interest" description="Disordered" evidence="3">
    <location>
        <begin position="340"/>
        <end position="420"/>
    </location>
</feature>
<dbReference type="Pfam" id="PF09379">
    <property type="entry name" value="FERM_N"/>
    <property type="match status" value="1"/>
</dbReference>
<dbReference type="InterPro" id="IPR035963">
    <property type="entry name" value="FERM_2"/>
</dbReference>
<dbReference type="CDD" id="cd00160">
    <property type="entry name" value="RhoGEF"/>
    <property type="match status" value="1"/>
</dbReference>
<dbReference type="InterPro" id="IPR035899">
    <property type="entry name" value="DBL_dom_sf"/>
</dbReference>
<dbReference type="SUPFAM" id="SSF50729">
    <property type="entry name" value="PH domain-like"/>
    <property type="match status" value="3"/>
</dbReference>
<feature type="compositionally biased region" description="Polar residues" evidence="3">
    <location>
        <begin position="340"/>
        <end position="361"/>
    </location>
</feature>
<dbReference type="InterPro" id="IPR029071">
    <property type="entry name" value="Ubiquitin-like_domsf"/>
</dbReference>
<dbReference type="CDD" id="cd14473">
    <property type="entry name" value="FERM_B-lobe"/>
    <property type="match status" value="1"/>
</dbReference>
<evidence type="ECO:0000259" key="5">
    <source>
        <dbReference type="PROSITE" id="PS50010"/>
    </source>
</evidence>
<dbReference type="InterPro" id="IPR041788">
    <property type="entry name" value="FARP1/FARP2/FRMD7_FERM_C"/>
</dbReference>
<proteinExistence type="predicted"/>
<dbReference type="SUPFAM" id="SSF47031">
    <property type="entry name" value="Second domain of FERM"/>
    <property type="match status" value="1"/>
</dbReference>
<dbReference type="FunFam" id="1.20.80.10:FF:000005">
    <property type="entry name" value="FERM, RhoGEF and pleckstrin domain-containing protein 1"/>
    <property type="match status" value="1"/>
</dbReference>
<evidence type="ECO:0000259" key="6">
    <source>
        <dbReference type="PROSITE" id="PS50057"/>
    </source>
</evidence>
<reference evidence="8" key="1">
    <citation type="journal article" date="2016" name="Nature">
        <title>Genome evolution in the allotetraploid frog Xenopus laevis.</title>
        <authorList>
            <person name="Session A.M."/>
            <person name="Uno Y."/>
            <person name="Kwon T."/>
            <person name="Chapman J.A."/>
            <person name="Toyoda A."/>
            <person name="Takahashi S."/>
            <person name="Fukui A."/>
            <person name="Hikosaka A."/>
            <person name="Suzuki A."/>
            <person name="Kondo M."/>
            <person name="van Heeringen S.J."/>
            <person name="Quigley I."/>
            <person name="Heinz S."/>
            <person name="Ogino H."/>
            <person name="Ochi H."/>
            <person name="Hellsten U."/>
            <person name="Lyons J.B."/>
            <person name="Simakov O."/>
            <person name="Putnam N."/>
            <person name="Stites J."/>
            <person name="Kuroki Y."/>
            <person name="Tanaka T."/>
            <person name="Michiue T."/>
            <person name="Watanabe M."/>
            <person name="Bogdanovic O."/>
            <person name="Lister R."/>
            <person name="Georgiou G."/>
            <person name="Paranjpe S.S."/>
            <person name="van Kruijsbergen I."/>
            <person name="Shu S."/>
            <person name="Carlson J."/>
            <person name="Kinoshita T."/>
            <person name="Ohta Y."/>
            <person name="Mawaribuchi S."/>
            <person name="Jenkins J."/>
            <person name="Grimwood J."/>
            <person name="Schmutz J."/>
            <person name="Mitros T."/>
            <person name="Mozaffari S.V."/>
            <person name="Suzuki Y."/>
            <person name="Haramoto Y."/>
            <person name="Yamamoto T.S."/>
            <person name="Takagi C."/>
            <person name="Heald R."/>
            <person name="Miller K."/>
            <person name="Haudenschild C."/>
            <person name="Kitzman J."/>
            <person name="Nakayama T."/>
            <person name="Izutsu Y."/>
            <person name="Robert J."/>
            <person name="Fortriede J."/>
            <person name="Burns K."/>
            <person name="Lotay V."/>
            <person name="Karimi K."/>
            <person name="Yasuoka Y."/>
            <person name="Dichmann D.S."/>
            <person name="Flajnik M.F."/>
            <person name="Houston D.W."/>
            <person name="Shendure J."/>
            <person name="DuPasquier L."/>
            <person name="Vize P.D."/>
            <person name="Zorn A.M."/>
            <person name="Ito M."/>
            <person name="Marcotte E.M."/>
            <person name="Wallingford J.B."/>
            <person name="Ito Y."/>
            <person name="Asashima M."/>
            <person name="Ueno N."/>
            <person name="Matsuda Y."/>
            <person name="Veenstra G.J."/>
            <person name="Fujiyama A."/>
            <person name="Harland R.M."/>
            <person name="Taira M."/>
            <person name="Rokhsar D.S."/>
        </authorList>
    </citation>
    <scope>NUCLEOTIDE SEQUENCE [LARGE SCALE GENOMIC DNA]</scope>
    <source>
        <strain evidence="8">J</strain>
    </source>
</reference>
<evidence type="ECO:0000256" key="2">
    <source>
        <dbReference type="ARBA" id="ARBA00022737"/>
    </source>
</evidence>
<dbReference type="InterPro" id="IPR019749">
    <property type="entry name" value="Band_41_domain"/>
</dbReference>
<dbReference type="SMART" id="SM00233">
    <property type="entry name" value="PH"/>
    <property type="match status" value="2"/>
</dbReference>
<dbReference type="CDD" id="cd13193">
    <property type="entry name" value="FERM_C_FARP1-like"/>
    <property type="match status" value="1"/>
</dbReference>
<dbReference type="Pfam" id="PF08736">
    <property type="entry name" value="FA"/>
    <property type="match status" value="1"/>
</dbReference>
<dbReference type="Gene3D" id="1.20.80.10">
    <property type="match status" value="1"/>
</dbReference>
<sequence>PKTTGQALLRQLFTHLNVVETDYFGIEFESTQSQWVWLEPLKSVNKQLRKPKNSKLRLAVKFFPPDPGQLQEEYTRYLFALQIKRDLEEEKLVCLDNTTSLLISLLLQSEIGDYDQKVDQEHLQDIYYVQRQHSLEDRIMQYHQQHIGMSPGDADFQILEIARRLDLYGTRFHLASDREGAKINLSVSHMGVLVFQGNTKINTFNWSKIRKLSFKRRRFLIKLHPEVHGPYQDALEFLLPSRDTCKRFWKICVEYHSFFRLQDQPKPKSRPVLLSRGSSFRYSGRTQKQLIDYMRDTGVKRPSYERRHSKARVSPCTATPDPPKQILTFTESLKTPLSSFPTNQPLHSFSSITVPSPQKNMPRNDDVVLSRTQEEPVRKAAEDSILPVHSPLPGLSPHPIPSLSSEQDSEGIRDTDNDPQNENVRLWVLPDSNMPIGSSPLLSPALSDTGSTRTYDAEYCTERKPMDEAYYITKEILSTETSHLKDIEVISVWLHKVLSKGGLLLGPVEQLMKPLFSNMAPMQQFHKDFLQQLEDVVLLWEGRFVHAKDTQIIGDLVLRNMTALRALLPHLHKLEDVFLELQRKSPGQQEVDVFLQEFEQQRVCYLPLSCLLLKPLQRPLQYEKLLERLCRHYPPSHHDYNNCQRALVEASAVSSRLRHRLLHLQNLQRLDQLQRDLLGGDHLSSPGREFIREGCLYKLTKSGLQQRMFYLFSDMLLYTRKGLSCTNQFRVHGRLPLHGMLLMVLDPPAEDSYSSVPHCFTIYSAQTTIGVAASSQQDMRRWLDDLNAAISRAPRYSELSAQSLQQPVIISSGESHHPNTLSHVCWYRNQSVSLADHLTMMENQLSGYLLRKFKNSNGWQRLWVVFTNFCLFFYKTHQEDAPLASLPLLGYTVSVPSTSDPVSCQNVFKLHFKSHVYFFRTDSEYTWRRWMEVIRRGVSSPGKIGYLTEDGSCAV</sequence>
<dbReference type="PROSITE" id="PS00660">
    <property type="entry name" value="FERM_1"/>
    <property type="match status" value="1"/>
</dbReference>
<dbReference type="GO" id="GO:0005085">
    <property type="term" value="F:guanyl-nucleotide exchange factor activity"/>
    <property type="evidence" value="ECO:0007669"/>
    <property type="project" value="UniProtKB-KW"/>
</dbReference>
<dbReference type="PROSITE" id="PS50010">
    <property type="entry name" value="DH_2"/>
    <property type="match status" value="1"/>
</dbReference>
<feature type="domain" description="PH" evidence="4">
    <location>
        <begin position="842"/>
        <end position="939"/>
    </location>
</feature>
<feature type="domain" description="DH" evidence="5">
    <location>
        <begin position="468"/>
        <end position="660"/>
    </location>
</feature>
<dbReference type="SMART" id="SM01196">
    <property type="entry name" value="FERM_C"/>
    <property type="match status" value="1"/>
</dbReference>
<dbReference type="InterPro" id="IPR019747">
    <property type="entry name" value="FERM_CS"/>
</dbReference>
<keyword evidence="2" id="KW-0677">Repeat</keyword>
<evidence type="ECO:0000256" key="3">
    <source>
        <dbReference type="SAM" id="MobiDB-lite"/>
    </source>
</evidence>
<dbReference type="Pfam" id="PF00169">
    <property type="entry name" value="PH"/>
    <property type="match status" value="2"/>
</dbReference>
<dbReference type="InterPro" id="IPR014352">
    <property type="entry name" value="FERM/acyl-CoA-bd_prot_sf"/>
</dbReference>
<gene>
    <name evidence="7" type="ORF">XELAEV_18027817mg</name>
</gene>
<dbReference type="InterPro" id="IPR000219">
    <property type="entry name" value="DH_dom"/>
</dbReference>
<dbReference type="PANTHER" id="PTHR45858">
    <property type="entry name" value="FERM DOMAIN CONTAINING PROTEIN"/>
    <property type="match status" value="1"/>
</dbReference>
<dbReference type="Pfam" id="PF00621">
    <property type="entry name" value="RhoGEF"/>
    <property type="match status" value="1"/>
</dbReference>
<dbReference type="InterPro" id="IPR019748">
    <property type="entry name" value="FERM_central"/>
</dbReference>
<dbReference type="InterPro" id="IPR001849">
    <property type="entry name" value="PH_domain"/>
</dbReference>